<organism evidence="1 2">
    <name type="scientific">Clarias magur</name>
    <name type="common">Asian catfish</name>
    <name type="synonym">Macropteronotus magur</name>
    <dbReference type="NCBI Taxonomy" id="1594786"/>
    <lineage>
        <taxon>Eukaryota</taxon>
        <taxon>Metazoa</taxon>
        <taxon>Chordata</taxon>
        <taxon>Craniata</taxon>
        <taxon>Vertebrata</taxon>
        <taxon>Euteleostomi</taxon>
        <taxon>Actinopterygii</taxon>
        <taxon>Neopterygii</taxon>
        <taxon>Teleostei</taxon>
        <taxon>Ostariophysi</taxon>
        <taxon>Siluriformes</taxon>
        <taxon>Clariidae</taxon>
        <taxon>Clarias</taxon>
    </lineage>
</organism>
<protein>
    <submittedName>
        <fullName evidence="1">Uncharacterized protein</fullName>
    </submittedName>
</protein>
<keyword evidence="2" id="KW-1185">Reference proteome</keyword>
<dbReference type="Proteomes" id="UP000727407">
    <property type="component" value="Unassembled WGS sequence"/>
</dbReference>
<gene>
    <name evidence="1" type="ORF">DAT39_005545</name>
</gene>
<comment type="caution">
    <text evidence="1">The sequence shown here is derived from an EMBL/GenBank/DDBJ whole genome shotgun (WGS) entry which is preliminary data.</text>
</comment>
<proteinExistence type="predicted"/>
<sequence>AWPGTVVAVPCWDNSLTLCKAGEGLNRKTMMPTQLYGRAKGPTLGTMVGPPVNLNDHKELAAAAALLQAIEPERVNLPPCWGSEEQTDTDK</sequence>
<accession>A0A8J4UQZ2</accession>
<reference evidence="1" key="1">
    <citation type="submission" date="2020-07" db="EMBL/GenBank/DDBJ databases">
        <title>Clarias magur genome sequencing, assembly and annotation.</title>
        <authorList>
            <person name="Kushwaha B."/>
            <person name="Kumar R."/>
            <person name="Das P."/>
            <person name="Joshi C.G."/>
            <person name="Kumar D."/>
            <person name="Nagpure N.S."/>
            <person name="Pandey M."/>
            <person name="Agarwal S."/>
            <person name="Srivastava S."/>
            <person name="Singh M."/>
            <person name="Sahoo L."/>
            <person name="Jayasankar P."/>
            <person name="Meher P.K."/>
            <person name="Koringa P.G."/>
            <person name="Iquebal M.A."/>
            <person name="Das S.P."/>
            <person name="Bit A."/>
            <person name="Patnaik S."/>
            <person name="Patel N."/>
            <person name="Shah T.M."/>
            <person name="Hinsu A."/>
            <person name="Jena J.K."/>
        </authorList>
    </citation>
    <scope>NUCLEOTIDE SEQUENCE</scope>
    <source>
        <strain evidence="1">CIFAMagur01</strain>
        <tissue evidence="1">Testis</tissue>
    </source>
</reference>
<dbReference type="EMBL" id="QNUK01000053">
    <property type="protein sequence ID" value="KAF5904722.1"/>
    <property type="molecule type" value="Genomic_DNA"/>
</dbReference>
<evidence type="ECO:0000313" key="1">
    <source>
        <dbReference type="EMBL" id="KAF5904722.1"/>
    </source>
</evidence>
<evidence type="ECO:0000313" key="2">
    <source>
        <dbReference type="Proteomes" id="UP000727407"/>
    </source>
</evidence>
<name>A0A8J4UQZ2_CLAMG</name>
<dbReference type="AlphaFoldDB" id="A0A8J4UQZ2"/>
<feature type="non-terminal residue" evidence="1">
    <location>
        <position position="1"/>
    </location>
</feature>